<protein>
    <submittedName>
        <fullName evidence="2">Uncharacterized protein</fullName>
    </submittedName>
</protein>
<gene>
    <name evidence="2" type="ORF">Q8A70_11060</name>
</gene>
<dbReference type="EMBL" id="JAUYVI010000003">
    <property type="protein sequence ID" value="MDQ7248209.1"/>
    <property type="molecule type" value="Genomic_DNA"/>
</dbReference>
<evidence type="ECO:0000313" key="3">
    <source>
        <dbReference type="Proteomes" id="UP001230156"/>
    </source>
</evidence>
<name>A0ABU0YKG3_9PROT</name>
<comment type="caution">
    <text evidence="2">The sequence shown here is derived from an EMBL/GenBank/DDBJ whole genome shotgun (WGS) entry which is preliminary data.</text>
</comment>
<feature type="transmembrane region" description="Helical" evidence="1">
    <location>
        <begin position="180"/>
        <end position="200"/>
    </location>
</feature>
<feature type="transmembrane region" description="Helical" evidence="1">
    <location>
        <begin position="12"/>
        <end position="30"/>
    </location>
</feature>
<evidence type="ECO:0000256" key="1">
    <source>
        <dbReference type="SAM" id="Phobius"/>
    </source>
</evidence>
<dbReference type="RefSeq" id="WP_379955657.1">
    <property type="nucleotide sequence ID" value="NZ_JAUYVI010000003.1"/>
</dbReference>
<proteinExistence type="predicted"/>
<feature type="transmembrane region" description="Helical" evidence="1">
    <location>
        <begin position="206"/>
        <end position="226"/>
    </location>
</feature>
<feature type="transmembrane region" description="Helical" evidence="1">
    <location>
        <begin position="50"/>
        <end position="72"/>
    </location>
</feature>
<evidence type="ECO:0000313" key="2">
    <source>
        <dbReference type="EMBL" id="MDQ7248209.1"/>
    </source>
</evidence>
<reference evidence="3" key="1">
    <citation type="submission" date="2023-08" db="EMBL/GenBank/DDBJ databases">
        <title>Rhodospirillaceae gen. nov., a novel taxon isolated from the Yangtze River Yuezi River estuary sludge.</title>
        <authorList>
            <person name="Ruan L."/>
        </authorList>
    </citation>
    <scope>NUCLEOTIDE SEQUENCE [LARGE SCALE GENOMIC DNA]</scope>
    <source>
        <strain evidence="3">R-7</strain>
    </source>
</reference>
<sequence>MADVLNNIWSKLYAWAMPSALTLGAFWLLVYPQAQFKISWLDTATAEEKAIVFVALAGTIAFTLSTFSTPLYRILEGYLLWPACLQRWGVERQLARKRKMEGAVNGTGWKRGLALEALALYPMNDEQVVPTRFGNALRSFETYGKTRFNLDSQTLWSEICAAAPEYLQTEEDRAKAAVDFFVAGIYLCAAFGVVTFVIAARQSFPLDLMVITLASFGIAVLSHWVAVRTTQNWSQVVQAIVNLGRVPLAKQLGLALPDTLAEEQKMWEYVTRYVYFATPAVGVALDVYRKKPERPGVNAENSEAD</sequence>
<accession>A0ABU0YKG3</accession>
<organism evidence="2 3">
    <name type="scientific">Dongia sedimenti</name>
    <dbReference type="NCBI Taxonomy" id="3064282"/>
    <lineage>
        <taxon>Bacteria</taxon>
        <taxon>Pseudomonadati</taxon>
        <taxon>Pseudomonadota</taxon>
        <taxon>Alphaproteobacteria</taxon>
        <taxon>Rhodospirillales</taxon>
        <taxon>Dongiaceae</taxon>
        <taxon>Dongia</taxon>
    </lineage>
</organism>
<dbReference type="Proteomes" id="UP001230156">
    <property type="component" value="Unassembled WGS sequence"/>
</dbReference>
<keyword evidence="3" id="KW-1185">Reference proteome</keyword>
<keyword evidence="1" id="KW-0812">Transmembrane</keyword>
<keyword evidence="1" id="KW-0472">Membrane</keyword>
<keyword evidence="1" id="KW-1133">Transmembrane helix</keyword>